<organism evidence="2 3">
    <name type="scientific">Characodon lateralis</name>
    <dbReference type="NCBI Taxonomy" id="208331"/>
    <lineage>
        <taxon>Eukaryota</taxon>
        <taxon>Metazoa</taxon>
        <taxon>Chordata</taxon>
        <taxon>Craniata</taxon>
        <taxon>Vertebrata</taxon>
        <taxon>Euteleostomi</taxon>
        <taxon>Actinopterygii</taxon>
        <taxon>Neopterygii</taxon>
        <taxon>Teleostei</taxon>
        <taxon>Neoteleostei</taxon>
        <taxon>Acanthomorphata</taxon>
        <taxon>Ovalentaria</taxon>
        <taxon>Atherinomorphae</taxon>
        <taxon>Cyprinodontiformes</taxon>
        <taxon>Goodeidae</taxon>
        <taxon>Characodon</taxon>
    </lineage>
</organism>
<protein>
    <submittedName>
        <fullName evidence="2">Uncharacterized protein</fullName>
    </submittedName>
</protein>
<dbReference type="Proteomes" id="UP001352852">
    <property type="component" value="Unassembled WGS sequence"/>
</dbReference>
<evidence type="ECO:0000256" key="1">
    <source>
        <dbReference type="SAM" id="MobiDB-lite"/>
    </source>
</evidence>
<evidence type="ECO:0000313" key="2">
    <source>
        <dbReference type="EMBL" id="MED6274869.1"/>
    </source>
</evidence>
<sequence length="78" mass="9221">MDLNYRPGTRKPRRSCYNIKISQSVWQRFWHNCKPPRKLPSTSTERPYKESFHQRRRQENHGNSRGAAETHSSHGGIS</sequence>
<dbReference type="EMBL" id="JAHUTJ010026574">
    <property type="protein sequence ID" value="MED6274869.1"/>
    <property type="molecule type" value="Genomic_DNA"/>
</dbReference>
<reference evidence="2 3" key="1">
    <citation type="submission" date="2021-06" db="EMBL/GenBank/DDBJ databases">
        <authorList>
            <person name="Palmer J.M."/>
        </authorList>
    </citation>
    <scope>NUCLEOTIDE SEQUENCE [LARGE SCALE GENOMIC DNA]</scope>
    <source>
        <strain evidence="2 3">CL_MEX2019</strain>
        <tissue evidence="2">Muscle</tissue>
    </source>
</reference>
<comment type="caution">
    <text evidence="2">The sequence shown here is derived from an EMBL/GenBank/DDBJ whole genome shotgun (WGS) entry which is preliminary data.</text>
</comment>
<accession>A0ABU7DM89</accession>
<proteinExistence type="predicted"/>
<keyword evidence="3" id="KW-1185">Reference proteome</keyword>
<feature type="compositionally biased region" description="Basic and acidic residues" evidence="1">
    <location>
        <begin position="46"/>
        <end position="62"/>
    </location>
</feature>
<evidence type="ECO:0000313" key="3">
    <source>
        <dbReference type="Proteomes" id="UP001352852"/>
    </source>
</evidence>
<gene>
    <name evidence="2" type="ORF">CHARACLAT_020784</name>
</gene>
<name>A0ABU7DM89_9TELE</name>
<feature type="region of interest" description="Disordered" evidence="1">
    <location>
        <begin position="33"/>
        <end position="78"/>
    </location>
</feature>